<dbReference type="Pfam" id="PF08032">
    <property type="entry name" value="SpoU_sub_bind"/>
    <property type="match status" value="1"/>
</dbReference>
<name>A0ABT9B8Q5_9BACT</name>
<protein>
    <submittedName>
        <fullName evidence="5">23S rRNA (Guanosine(2251)-2'-O)-methyltransferase RlmB</fullName>
    </submittedName>
</protein>
<dbReference type="SUPFAM" id="SSF55315">
    <property type="entry name" value="L30e-like"/>
    <property type="match status" value="1"/>
</dbReference>
<dbReference type="PANTHER" id="PTHR46429">
    <property type="entry name" value="23S RRNA (GUANOSINE-2'-O-)-METHYLTRANSFERASE RLMB"/>
    <property type="match status" value="1"/>
</dbReference>
<evidence type="ECO:0000259" key="4">
    <source>
        <dbReference type="SMART" id="SM00967"/>
    </source>
</evidence>
<gene>
    <name evidence="5" type="primary">rlmB</name>
    <name evidence="5" type="ORF">Q5H93_07450</name>
</gene>
<proteinExistence type="predicted"/>
<dbReference type="NCBIfam" id="TIGR00186">
    <property type="entry name" value="rRNA_methyl_3"/>
    <property type="match status" value="1"/>
</dbReference>
<organism evidence="5 6">
    <name type="scientific">Hymenobacter aranciens</name>
    <dbReference type="NCBI Taxonomy" id="3063996"/>
    <lineage>
        <taxon>Bacteria</taxon>
        <taxon>Pseudomonadati</taxon>
        <taxon>Bacteroidota</taxon>
        <taxon>Cytophagia</taxon>
        <taxon>Cytophagales</taxon>
        <taxon>Hymenobacteraceae</taxon>
        <taxon>Hymenobacter</taxon>
    </lineage>
</organism>
<feature type="compositionally biased region" description="Basic and acidic residues" evidence="3">
    <location>
        <begin position="1"/>
        <end position="12"/>
    </location>
</feature>
<keyword evidence="1" id="KW-0489">Methyltransferase</keyword>
<evidence type="ECO:0000313" key="6">
    <source>
        <dbReference type="Proteomes" id="UP001176429"/>
    </source>
</evidence>
<dbReference type="InterPro" id="IPR029064">
    <property type="entry name" value="Ribosomal_eL30-like_sf"/>
</dbReference>
<dbReference type="Gene3D" id="3.40.1280.10">
    <property type="match status" value="1"/>
</dbReference>
<keyword evidence="2" id="KW-0808">Transferase</keyword>
<feature type="compositionally biased region" description="Basic and acidic residues" evidence="3">
    <location>
        <begin position="67"/>
        <end position="107"/>
    </location>
</feature>
<evidence type="ECO:0000256" key="1">
    <source>
        <dbReference type="ARBA" id="ARBA00022603"/>
    </source>
</evidence>
<dbReference type="InterPro" id="IPR004441">
    <property type="entry name" value="rRNA_MeTrfase_TrmH"/>
</dbReference>
<dbReference type="EMBL" id="JAUQSY010000004">
    <property type="protein sequence ID" value="MDO7874562.1"/>
    <property type="molecule type" value="Genomic_DNA"/>
</dbReference>
<sequence>MENPLDRPERPRRTQKPVAGRRFYDSQNRQVTPKQFRPDRQAGLGDEFSDRPARPRGRGGSDNQPEGSERRFGNDRPDRGGDRPPFRERDDRGGRGGDDRPRFNHKPAADRSIDMLFGLRPILEALNAGRTLEKIFLLRGTKNSLVSDISELARAAGIQVQLVPVEKLDGLTRKNHQGAVAFVSPIDFAPLDSIVSTLFEEGKVPFLLLLDRITDVRNFGAIARTAECLGVQALVVPSHGAAQINGDALKTSAGALNLLPVCREKDLRDTVRFLKDSGITVVACTEKADEAVGAHEIDFSGPVAVLMGSEEDGISPELLRLADVKLKVPMAGQIQSLNVSVAAGIMLFEVARQRVTTEE</sequence>
<dbReference type="Proteomes" id="UP001176429">
    <property type="component" value="Unassembled WGS sequence"/>
</dbReference>
<dbReference type="CDD" id="cd18103">
    <property type="entry name" value="SpoU-like_RlmB"/>
    <property type="match status" value="1"/>
</dbReference>
<dbReference type="InterPro" id="IPR029026">
    <property type="entry name" value="tRNA_m1G_MTases_N"/>
</dbReference>
<comment type="caution">
    <text evidence="5">The sequence shown here is derived from an EMBL/GenBank/DDBJ whole genome shotgun (WGS) entry which is preliminary data.</text>
</comment>
<feature type="domain" description="RNA 2-O ribose methyltransferase substrate binding" evidence="4">
    <location>
        <begin position="115"/>
        <end position="189"/>
    </location>
</feature>
<accession>A0ABT9B8Q5</accession>
<feature type="region of interest" description="Disordered" evidence="3">
    <location>
        <begin position="1"/>
        <end position="107"/>
    </location>
</feature>
<keyword evidence="6" id="KW-1185">Reference proteome</keyword>
<dbReference type="PANTHER" id="PTHR46429:SF1">
    <property type="entry name" value="23S RRNA (GUANOSINE-2'-O-)-METHYLTRANSFERASE RLMB"/>
    <property type="match status" value="1"/>
</dbReference>
<dbReference type="SMART" id="SM00967">
    <property type="entry name" value="SpoU_sub_bind"/>
    <property type="match status" value="1"/>
</dbReference>
<dbReference type="InterPro" id="IPR001537">
    <property type="entry name" value="SpoU_MeTrfase"/>
</dbReference>
<dbReference type="InterPro" id="IPR029028">
    <property type="entry name" value="Alpha/beta_knot_MTases"/>
</dbReference>
<evidence type="ECO:0000256" key="3">
    <source>
        <dbReference type="SAM" id="MobiDB-lite"/>
    </source>
</evidence>
<dbReference type="Gene3D" id="3.30.1330.30">
    <property type="match status" value="1"/>
</dbReference>
<dbReference type="Pfam" id="PF00588">
    <property type="entry name" value="SpoU_methylase"/>
    <property type="match status" value="1"/>
</dbReference>
<dbReference type="SUPFAM" id="SSF75217">
    <property type="entry name" value="alpha/beta knot"/>
    <property type="match status" value="1"/>
</dbReference>
<dbReference type="InterPro" id="IPR013123">
    <property type="entry name" value="SpoU_subst-bd"/>
</dbReference>
<dbReference type="RefSeq" id="WP_305005877.1">
    <property type="nucleotide sequence ID" value="NZ_JAUQSY010000004.1"/>
</dbReference>
<reference evidence="5" key="1">
    <citation type="submission" date="2023-07" db="EMBL/GenBank/DDBJ databases">
        <authorList>
            <person name="Kim M.K."/>
        </authorList>
    </citation>
    <scope>NUCLEOTIDE SEQUENCE</scope>
    <source>
        <strain evidence="5">ASUV-10-1</strain>
    </source>
</reference>
<evidence type="ECO:0000313" key="5">
    <source>
        <dbReference type="EMBL" id="MDO7874562.1"/>
    </source>
</evidence>
<evidence type="ECO:0000256" key="2">
    <source>
        <dbReference type="ARBA" id="ARBA00022679"/>
    </source>
</evidence>